<dbReference type="PROSITE" id="PS51257">
    <property type="entry name" value="PROKAR_LIPOPROTEIN"/>
    <property type="match status" value="1"/>
</dbReference>
<feature type="signal peptide" evidence="2">
    <location>
        <begin position="1"/>
        <end position="22"/>
    </location>
</feature>
<dbReference type="Proteomes" id="UP000190285">
    <property type="component" value="Unassembled WGS sequence"/>
</dbReference>
<dbReference type="RefSeq" id="WP_079494870.1">
    <property type="nucleotide sequence ID" value="NZ_FUZT01000014.1"/>
</dbReference>
<feature type="domain" description="PrcB C-terminal" evidence="3">
    <location>
        <begin position="98"/>
        <end position="153"/>
    </location>
</feature>
<organism evidence="4 5">
    <name type="scientific">Maledivibacter halophilus</name>
    <dbReference type="NCBI Taxonomy" id="36842"/>
    <lineage>
        <taxon>Bacteria</taxon>
        <taxon>Bacillati</taxon>
        <taxon>Bacillota</taxon>
        <taxon>Clostridia</taxon>
        <taxon>Peptostreptococcales</taxon>
        <taxon>Caminicellaceae</taxon>
        <taxon>Maledivibacter</taxon>
    </lineage>
</organism>
<dbReference type="EMBL" id="FUZT01000014">
    <property type="protein sequence ID" value="SKC86276.1"/>
    <property type="molecule type" value="Genomic_DNA"/>
</dbReference>
<sequence>MKRQLVAGILALNMLIVGGGCAAENIESDNPDSNQSQSEKSEDDTKLGVEVETMQGEGITYEILTADYLLKEDLQTALTHVQMHKGFGIMKEEEDSLIVYVGLGEKPSAGYELEIENVVKKDDKIIITVKETEPPKDAMAAEMLTYPTKVIRLKDKTKNIEVVNNSGEIFEDINAENEE</sequence>
<evidence type="ECO:0000256" key="2">
    <source>
        <dbReference type="SAM" id="SignalP"/>
    </source>
</evidence>
<keyword evidence="5" id="KW-1185">Reference proteome</keyword>
<evidence type="ECO:0000256" key="1">
    <source>
        <dbReference type="SAM" id="MobiDB-lite"/>
    </source>
</evidence>
<gene>
    <name evidence="4" type="ORF">SAMN02194393_04502</name>
</gene>
<evidence type="ECO:0000259" key="3">
    <source>
        <dbReference type="Pfam" id="PF14343"/>
    </source>
</evidence>
<feature type="region of interest" description="Disordered" evidence="1">
    <location>
        <begin position="26"/>
        <end position="47"/>
    </location>
</feature>
<dbReference type="InterPro" id="IPR025748">
    <property type="entry name" value="PrcB_C_dom"/>
</dbReference>
<accession>A0A1T5MDG6</accession>
<evidence type="ECO:0000313" key="4">
    <source>
        <dbReference type="EMBL" id="SKC86276.1"/>
    </source>
</evidence>
<feature type="chain" id="PRO_5012323767" evidence="2">
    <location>
        <begin position="23"/>
        <end position="179"/>
    </location>
</feature>
<reference evidence="5" key="1">
    <citation type="submission" date="2017-02" db="EMBL/GenBank/DDBJ databases">
        <authorList>
            <person name="Varghese N."/>
            <person name="Submissions S."/>
        </authorList>
    </citation>
    <scope>NUCLEOTIDE SEQUENCE [LARGE SCALE GENOMIC DNA]</scope>
    <source>
        <strain evidence="5">M1</strain>
    </source>
</reference>
<protein>
    <submittedName>
        <fullName evidence="4">PrcB C-terminal</fullName>
    </submittedName>
</protein>
<evidence type="ECO:0000313" key="5">
    <source>
        <dbReference type="Proteomes" id="UP000190285"/>
    </source>
</evidence>
<dbReference type="STRING" id="36842.SAMN02194393_04502"/>
<dbReference type="Pfam" id="PF14343">
    <property type="entry name" value="PrcB_C"/>
    <property type="match status" value="1"/>
</dbReference>
<keyword evidence="2" id="KW-0732">Signal</keyword>
<proteinExistence type="predicted"/>
<name>A0A1T5MDG6_9FIRM</name>
<dbReference type="AlphaFoldDB" id="A0A1T5MDG6"/>